<name>A0A497XBS9_9PROT</name>
<organism evidence="2 3">
    <name type="scientific">Sulfurisoma sediminicola</name>
    <dbReference type="NCBI Taxonomy" id="1381557"/>
    <lineage>
        <taxon>Bacteria</taxon>
        <taxon>Pseudomonadati</taxon>
        <taxon>Pseudomonadota</taxon>
        <taxon>Betaproteobacteria</taxon>
        <taxon>Nitrosomonadales</taxon>
        <taxon>Sterolibacteriaceae</taxon>
        <taxon>Sulfurisoma</taxon>
    </lineage>
</organism>
<dbReference type="EMBL" id="RCCI01000006">
    <property type="protein sequence ID" value="RLJ63462.1"/>
    <property type="molecule type" value="Genomic_DNA"/>
</dbReference>
<dbReference type="InterPro" id="IPR000361">
    <property type="entry name" value="ATAP_core_dom"/>
</dbReference>
<dbReference type="Pfam" id="PF01521">
    <property type="entry name" value="Fe-S_biosyn"/>
    <property type="match status" value="1"/>
</dbReference>
<dbReference type="InterPro" id="IPR035903">
    <property type="entry name" value="HesB-like_dom_sf"/>
</dbReference>
<sequence>MFKITDAAAEQIRRAAESQQQPGEDEVIGLRIAAKVDEDGELAYGMGFDEERENDVKVESAGITVLIAPHSKELLAGAMLDFVELNPGEFQFVFFNPNEPAPMATGCGSGSANRGGGCGGCGGGSGGGCG</sequence>
<evidence type="ECO:0000259" key="1">
    <source>
        <dbReference type="Pfam" id="PF01521"/>
    </source>
</evidence>
<evidence type="ECO:0000313" key="3">
    <source>
        <dbReference type="Proteomes" id="UP000268908"/>
    </source>
</evidence>
<keyword evidence="3" id="KW-1185">Reference proteome</keyword>
<gene>
    <name evidence="2" type="ORF">DFR35_2084</name>
</gene>
<dbReference type="AlphaFoldDB" id="A0A497XBS9"/>
<dbReference type="SUPFAM" id="SSF89360">
    <property type="entry name" value="HesB-like domain"/>
    <property type="match status" value="1"/>
</dbReference>
<proteinExistence type="predicted"/>
<feature type="domain" description="Core" evidence="1">
    <location>
        <begin position="2"/>
        <end position="98"/>
    </location>
</feature>
<evidence type="ECO:0000313" key="2">
    <source>
        <dbReference type="EMBL" id="RLJ63462.1"/>
    </source>
</evidence>
<dbReference type="RefSeq" id="WP_121242284.1">
    <property type="nucleotide sequence ID" value="NZ_BHVV01000003.1"/>
</dbReference>
<comment type="caution">
    <text evidence="2">The sequence shown here is derived from an EMBL/GenBank/DDBJ whole genome shotgun (WGS) entry which is preliminary data.</text>
</comment>
<accession>A0A497XBS9</accession>
<dbReference type="OrthoDB" id="9795497at2"/>
<reference evidence="2 3" key="1">
    <citation type="submission" date="2018-10" db="EMBL/GenBank/DDBJ databases">
        <title>Genomic Encyclopedia of Type Strains, Phase IV (KMG-IV): sequencing the most valuable type-strain genomes for metagenomic binning, comparative biology and taxonomic classification.</title>
        <authorList>
            <person name="Goeker M."/>
        </authorList>
    </citation>
    <scope>NUCLEOTIDE SEQUENCE [LARGE SCALE GENOMIC DNA]</scope>
    <source>
        <strain evidence="2 3">DSM 26916</strain>
    </source>
</reference>
<protein>
    <submittedName>
        <fullName evidence="2">Iron-sulfur cluster assembly protein</fullName>
    </submittedName>
</protein>
<dbReference type="Gene3D" id="2.60.300.12">
    <property type="entry name" value="HesB-like domain"/>
    <property type="match status" value="1"/>
</dbReference>
<dbReference type="Proteomes" id="UP000268908">
    <property type="component" value="Unassembled WGS sequence"/>
</dbReference>